<evidence type="ECO:0000256" key="3">
    <source>
        <dbReference type="ARBA" id="ARBA00023002"/>
    </source>
</evidence>
<dbReference type="PANTHER" id="PTHR10543:SF24">
    <property type="entry name" value="CAROTENOID ISOMEROOXYGENASE"/>
    <property type="match status" value="1"/>
</dbReference>
<feature type="binding site" evidence="5">
    <location>
        <position position="562"/>
    </location>
    <ligand>
        <name>Fe cation</name>
        <dbReference type="ChEBI" id="CHEBI:24875"/>
        <note>catalytic</note>
    </ligand>
</feature>
<evidence type="ECO:0000256" key="6">
    <source>
        <dbReference type="SAM" id="SignalP"/>
    </source>
</evidence>
<dbReference type="Proteomes" id="UP000011014">
    <property type="component" value="Unassembled WGS sequence"/>
</dbReference>
<feature type="chain" id="PRO_5003192288" evidence="6">
    <location>
        <begin position="20"/>
        <end position="568"/>
    </location>
</feature>
<gene>
    <name evidence="7" type="ORF">GSOID_T00027356001</name>
</gene>
<evidence type="ECO:0000256" key="1">
    <source>
        <dbReference type="ARBA" id="ARBA00006787"/>
    </source>
</evidence>
<feature type="binding site" evidence="5">
    <location>
        <position position="207"/>
    </location>
    <ligand>
        <name>Fe cation</name>
        <dbReference type="ChEBI" id="CHEBI:24875"/>
        <note>catalytic</note>
    </ligand>
</feature>
<keyword evidence="2 5" id="KW-0479">Metal-binding</keyword>
<evidence type="ECO:0000313" key="7">
    <source>
        <dbReference type="EMBL" id="CBY35536.1"/>
    </source>
</evidence>
<name>E4YJ75_OIKDI</name>
<dbReference type="Pfam" id="PF03055">
    <property type="entry name" value="RPE65"/>
    <property type="match status" value="1"/>
</dbReference>
<dbReference type="EMBL" id="FN654642">
    <property type="protein sequence ID" value="CBY35536.1"/>
    <property type="molecule type" value="Genomic_DNA"/>
</dbReference>
<evidence type="ECO:0000256" key="4">
    <source>
        <dbReference type="ARBA" id="ARBA00023004"/>
    </source>
</evidence>
<keyword evidence="4 5" id="KW-0408">Iron</keyword>
<organism evidence="7">
    <name type="scientific">Oikopleura dioica</name>
    <name type="common">Tunicate</name>
    <dbReference type="NCBI Taxonomy" id="34765"/>
    <lineage>
        <taxon>Eukaryota</taxon>
        <taxon>Metazoa</taxon>
        <taxon>Chordata</taxon>
        <taxon>Tunicata</taxon>
        <taxon>Appendicularia</taxon>
        <taxon>Copelata</taxon>
        <taxon>Oikopleuridae</taxon>
        <taxon>Oikopleura</taxon>
    </lineage>
</organism>
<keyword evidence="6" id="KW-0732">Signal</keyword>
<keyword evidence="3" id="KW-0560">Oxidoreductase</keyword>
<dbReference type="InterPro" id="IPR004294">
    <property type="entry name" value="Carotenoid_Oase"/>
</dbReference>
<reference evidence="7" key="1">
    <citation type="journal article" date="2010" name="Science">
        <title>Plasticity of animal genome architecture unmasked by rapid evolution of a pelagic tunicate.</title>
        <authorList>
            <person name="Denoeud F."/>
            <person name="Henriet S."/>
            <person name="Mungpakdee S."/>
            <person name="Aury J.M."/>
            <person name="Da Silva C."/>
            <person name="Brinkmann H."/>
            <person name="Mikhaleva J."/>
            <person name="Olsen L.C."/>
            <person name="Jubin C."/>
            <person name="Canestro C."/>
            <person name="Bouquet J.M."/>
            <person name="Danks G."/>
            <person name="Poulain J."/>
            <person name="Campsteijn C."/>
            <person name="Adamski M."/>
            <person name="Cross I."/>
            <person name="Yadetie F."/>
            <person name="Muffato M."/>
            <person name="Louis A."/>
            <person name="Butcher S."/>
            <person name="Tsagkogeorga G."/>
            <person name="Konrad A."/>
            <person name="Singh S."/>
            <person name="Jensen M.F."/>
            <person name="Cong E.H."/>
            <person name="Eikeseth-Otteraa H."/>
            <person name="Noel B."/>
            <person name="Anthouard V."/>
            <person name="Porcel B.M."/>
            <person name="Kachouri-Lafond R."/>
            <person name="Nishino A."/>
            <person name="Ugolini M."/>
            <person name="Chourrout P."/>
            <person name="Nishida H."/>
            <person name="Aasland R."/>
            <person name="Huzurbazar S."/>
            <person name="Westhof E."/>
            <person name="Delsuc F."/>
            <person name="Lehrach H."/>
            <person name="Reinhardt R."/>
            <person name="Weissenbach J."/>
            <person name="Roy S.W."/>
            <person name="Artiguenave F."/>
            <person name="Postlethwait J.H."/>
            <person name="Manak J.R."/>
            <person name="Thompson E.M."/>
            <person name="Jaillon O."/>
            <person name="Du Pasquier L."/>
            <person name="Boudinot P."/>
            <person name="Liberles D.A."/>
            <person name="Volff J.N."/>
            <person name="Philippe H."/>
            <person name="Lenhard B."/>
            <person name="Roest Crollius H."/>
            <person name="Wincker P."/>
            <person name="Chourrout D."/>
        </authorList>
    </citation>
    <scope>NUCLEOTIDE SEQUENCE [LARGE SCALE GENOMIC DNA]</scope>
</reference>
<comment type="similarity">
    <text evidence="1">Belongs to the carotenoid oxygenase family.</text>
</comment>
<dbReference type="GO" id="GO:0016121">
    <property type="term" value="P:carotene catabolic process"/>
    <property type="evidence" value="ECO:0007669"/>
    <property type="project" value="TreeGrafter"/>
</dbReference>
<proteinExistence type="inferred from homology"/>
<protein>
    <submittedName>
        <fullName evidence="7">Uncharacterized protein</fullName>
    </submittedName>
</protein>
<comment type="cofactor">
    <cofactor evidence="5">
        <name>Fe(2+)</name>
        <dbReference type="ChEBI" id="CHEBI:29033"/>
    </cofactor>
    <text evidence="5">Binds 1 Fe(2+) ion per subunit.</text>
</comment>
<feature type="signal peptide" evidence="6">
    <location>
        <begin position="1"/>
        <end position="19"/>
    </location>
</feature>
<sequence length="568" mass="65300">MLIQLKMKVFNFFFSLALANDEASYTEDVGGLFRTMEEHPERVSLSNIDGQVPQWLKGSMFRNGPGQYEYGTDHFNHIFDPSAIIQKIQFDNGKVHYQSKYIDSTHRLANVEKNAIVYTEMGTWAEPERYEEMEDEELSMARCLHLNESFPSDNTIVSLYPIHGWMVGFTESRMVTLNDPETLETKHVLDLGKSAPEGYFIITVLAHGSLDENGDFWTMSVGVQKESYAFMPKTAYGTLKIKNAMRDSENPFAYQATPEEFLASVEFGESLFNQDERDRTVRYFHMFVQTTEYLVLPVTSIELDPAKMANACKEGQPPMDMMFYNEEKPGYFRIFDKKNMKWFPKKFTTEAFMQIHMIQAYVNEEGSKIIFDTCETPKGDIMMAYYLETVNATGQALQEVHESMLPIGVPVRYEFGLDGLNSKTEEYVEPTVLFEPDMENWPMYTTAGTDFPMINFDYIGVEYDHFWSVGMGNVMADRLYHSQISTGDRHVWREVGYSPSEPFFVSRPGASSETDGVLLSLVSAFEGHSNLRPFMLILNPIEMTEIARIWLPEDYDISVSFHGTFVKH</sequence>
<dbReference type="GO" id="GO:0010436">
    <property type="term" value="F:carotenoid dioxygenase activity"/>
    <property type="evidence" value="ECO:0007669"/>
    <property type="project" value="TreeGrafter"/>
</dbReference>
<feature type="binding site" evidence="5">
    <location>
        <position position="285"/>
    </location>
    <ligand>
        <name>Fe cation</name>
        <dbReference type="ChEBI" id="CHEBI:24875"/>
        <note>catalytic</note>
    </ligand>
</feature>
<evidence type="ECO:0000256" key="2">
    <source>
        <dbReference type="ARBA" id="ARBA00022723"/>
    </source>
</evidence>
<dbReference type="AlphaFoldDB" id="E4YJ75"/>
<evidence type="ECO:0000256" key="5">
    <source>
        <dbReference type="PIRSR" id="PIRSR604294-1"/>
    </source>
</evidence>
<dbReference type="GO" id="GO:0046872">
    <property type="term" value="F:metal ion binding"/>
    <property type="evidence" value="ECO:0007669"/>
    <property type="project" value="UniProtKB-KW"/>
</dbReference>
<feature type="binding site" evidence="5">
    <location>
        <position position="356"/>
    </location>
    <ligand>
        <name>Fe cation</name>
        <dbReference type="ChEBI" id="CHEBI:24875"/>
        <note>catalytic</note>
    </ligand>
</feature>
<dbReference type="PANTHER" id="PTHR10543">
    <property type="entry name" value="BETA-CAROTENE DIOXYGENASE"/>
    <property type="match status" value="1"/>
</dbReference>
<accession>E4YJ75</accession>